<keyword evidence="1" id="KW-0472">Membrane</keyword>
<keyword evidence="1" id="KW-0812">Transmembrane</keyword>
<name>A0A2V0PGE5_9CHLO</name>
<keyword evidence="1" id="KW-1133">Transmembrane helix</keyword>
<sequence>MDEEPPVFLAYQVYKGPPSIPHVPADFFGAFFLAINSTLLCHMFPGKVFGTELRARRHDPDYIASVCNESGMRRDALRGQVPRRWLIGGGPRPVTDSWEHMWWDNLAWKRWKVPRTGPAFPQDMYWQ</sequence>
<dbReference type="EMBL" id="BDRX01000130">
    <property type="protein sequence ID" value="GBF98619.1"/>
    <property type="molecule type" value="Genomic_DNA"/>
</dbReference>
<feature type="transmembrane region" description="Helical" evidence="1">
    <location>
        <begin position="27"/>
        <end position="49"/>
    </location>
</feature>
<evidence type="ECO:0000313" key="3">
    <source>
        <dbReference type="Proteomes" id="UP000247498"/>
    </source>
</evidence>
<dbReference type="InParanoid" id="A0A2V0PGE5"/>
<evidence type="ECO:0000313" key="2">
    <source>
        <dbReference type="EMBL" id="GBF98619.1"/>
    </source>
</evidence>
<dbReference type="STRING" id="307507.A0A2V0PGE5"/>
<keyword evidence="3" id="KW-1185">Reference proteome</keyword>
<evidence type="ECO:0000256" key="1">
    <source>
        <dbReference type="SAM" id="Phobius"/>
    </source>
</evidence>
<organism evidence="2 3">
    <name type="scientific">Raphidocelis subcapitata</name>
    <dbReference type="NCBI Taxonomy" id="307507"/>
    <lineage>
        <taxon>Eukaryota</taxon>
        <taxon>Viridiplantae</taxon>
        <taxon>Chlorophyta</taxon>
        <taxon>core chlorophytes</taxon>
        <taxon>Chlorophyceae</taxon>
        <taxon>CS clade</taxon>
        <taxon>Sphaeropleales</taxon>
        <taxon>Selenastraceae</taxon>
        <taxon>Raphidocelis</taxon>
    </lineage>
</organism>
<dbReference type="OrthoDB" id="521654at2759"/>
<comment type="caution">
    <text evidence="2">The sequence shown here is derived from an EMBL/GenBank/DDBJ whole genome shotgun (WGS) entry which is preliminary data.</text>
</comment>
<accession>A0A2V0PGE5</accession>
<protein>
    <submittedName>
        <fullName evidence="2">Uncharacterized protein</fullName>
    </submittedName>
</protein>
<dbReference type="Proteomes" id="UP000247498">
    <property type="component" value="Unassembled WGS sequence"/>
</dbReference>
<dbReference type="AlphaFoldDB" id="A0A2V0PGE5"/>
<gene>
    <name evidence="2" type="ORF">Rsub_10808</name>
</gene>
<reference evidence="2 3" key="1">
    <citation type="journal article" date="2018" name="Sci. Rep.">
        <title>Raphidocelis subcapitata (=Pseudokirchneriella subcapitata) provides an insight into genome evolution and environmental adaptations in the Sphaeropleales.</title>
        <authorList>
            <person name="Suzuki S."/>
            <person name="Yamaguchi H."/>
            <person name="Nakajima N."/>
            <person name="Kawachi M."/>
        </authorList>
    </citation>
    <scope>NUCLEOTIDE SEQUENCE [LARGE SCALE GENOMIC DNA]</scope>
    <source>
        <strain evidence="2 3">NIES-35</strain>
    </source>
</reference>
<proteinExistence type="predicted"/>